<dbReference type="PANTHER" id="PTHR12558:SF13">
    <property type="entry name" value="CELL DIVISION CYCLE PROTEIN 27 HOMOLOG"/>
    <property type="match status" value="1"/>
</dbReference>
<gene>
    <name evidence="4" type="ORF">JJB74_09180</name>
</gene>
<evidence type="ECO:0000313" key="5">
    <source>
        <dbReference type="Proteomes" id="UP000622890"/>
    </source>
</evidence>
<keyword evidence="5" id="KW-1185">Reference proteome</keyword>
<dbReference type="GO" id="GO:0042802">
    <property type="term" value="F:identical protein binding"/>
    <property type="evidence" value="ECO:0007669"/>
    <property type="project" value="InterPro"/>
</dbReference>
<dbReference type="PANTHER" id="PTHR12558">
    <property type="entry name" value="CELL DIVISION CYCLE 16,23,27"/>
    <property type="match status" value="1"/>
</dbReference>
<feature type="repeat" description="TPR" evidence="1">
    <location>
        <begin position="558"/>
        <end position="591"/>
    </location>
</feature>
<dbReference type="Gene3D" id="1.25.40.10">
    <property type="entry name" value="Tetratricopeptide repeat domain"/>
    <property type="match status" value="3"/>
</dbReference>
<proteinExistence type="predicted"/>
<evidence type="ECO:0000256" key="3">
    <source>
        <dbReference type="SAM" id="SignalP"/>
    </source>
</evidence>
<dbReference type="SMART" id="SM00028">
    <property type="entry name" value="TPR"/>
    <property type="match status" value="4"/>
</dbReference>
<evidence type="ECO:0000256" key="1">
    <source>
        <dbReference type="PROSITE-ProRule" id="PRU00339"/>
    </source>
</evidence>
<feature type="chain" id="PRO_5037872398" evidence="3">
    <location>
        <begin position="26"/>
        <end position="605"/>
    </location>
</feature>
<keyword evidence="1" id="KW-0802">TPR repeat</keyword>
<dbReference type="AlphaFoldDB" id="A0A934SY06"/>
<dbReference type="Pfam" id="PF13432">
    <property type="entry name" value="TPR_16"/>
    <property type="match status" value="2"/>
</dbReference>
<dbReference type="InterPro" id="IPR011717">
    <property type="entry name" value="TPR-4"/>
</dbReference>
<name>A0A934SY06_9BURK</name>
<organism evidence="4 5">
    <name type="scientific">Noviherbaspirillum pedocola</name>
    <dbReference type="NCBI Taxonomy" id="2801341"/>
    <lineage>
        <taxon>Bacteria</taxon>
        <taxon>Pseudomonadati</taxon>
        <taxon>Pseudomonadota</taxon>
        <taxon>Betaproteobacteria</taxon>
        <taxon>Burkholderiales</taxon>
        <taxon>Oxalobacteraceae</taxon>
        <taxon>Noviherbaspirillum</taxon>
    </lineage>
</organism>
<evidence type="ECO:0000256" key="2">
    <source>
        <dbReference type="SAM" id="MobiDB-lite"/>
    </source>
</evidence>
<protein>
    <submittedName>
        <fullName evidence="4">Tetratricopeptide repeat protein</fullName>
    </submittedName>
</protein>
<dbReference type="InterPro" id="IPR011990">
    <property type="entry name" value="TPR-like_helical_dom_sf"/>
</dbReference>
<evidence type="ECO:0000313" key="4">
    <source>
        <dbReference type="EMBL" id="MBK4734774.1"/>
    </source>
</evidence>
<keyword evidence="3" id="KW-0732">Signal</keyword>
<dbReference type="SUPFAM" id="SSF48452">
    <property type="entry name" value="TPR-like"/>
    <property type="match status" value="2"/>
</dbReference>
<dbReference type="SUPFAM" id="SSF81901">
    <property type="entry name" value="HCP-like"/>
    <property type="match status" value="1"/>
</dbReference>
<accession>A0A934SY06</accession>
<sequence length="605" mass="66802">MTSQDSLLKNLSVILSLCAVLSACATGQSGSTKESSSTGNAAQATPTTSPHRFRLQAMQAGPGENLPSVQLTQDTMFRFLSAEIAEQRGDWEYAFVNMLQAARETGDPRLARRAAEIAIGARQKTEALAAIKLWREISPHSDDAIQLQLGMALMEGDFADARPILEDRLKSAKAPMLPATILQVQRLLSRTADKAAALQLLDEVLAPYPQLQETHLALAQAAYGAGDSTRAVREARTALSMAPKSELAVLTLAQVQPDKNEALKTLSDYLKANPKSREVRLAYARFLVEEKRFDAARAEFTILLKEQPGDLTVLYAMGLLAAQHNDLNGAEKYLGAYVKGLAAQPDDERDPTQALLILSQIAEQRGDTAAALKWLEQVPAGAPQSWLLAQIKRAQLMAKSGDLDGARRVLHEAKTEDKEEALQLIVAEAQILREANHAQEGLDLLDAALKNYPDNVDLLYDHAMMAEKLNRLDVMESSLRRIIQLDPKNQNAYNALGYSLAERNLRLDEAQSLVEKAHELAPNDPFIIDSLGWVQFRRGNLKEAETLLRRAYRMRPDPEIAAHLGEVLWALGQRDDARKLWREASNKDPKNDTLKSTLGRLQVHL</sequence>
<dbReference type="EMBL" id="JAEPBG010000003">
    <property type="protein sequence ID" value="MBK4734774.1"/>
    <property type="molecule type" value="Genomic_DNA"/>
</dbReference>
<dbReference type="InterPro" id="IPR019734">
    <property type="entry name" value="TPR_rpt"/>
</dbReference>
<dbReference type="Proteomes" id="UP000622890">
    <property type="component" value="Unassembled WGS sequence"/>
</dbReference>
<comment type="caution">
    <text evidence="4">The sequence shown here is derived from an EMBL/GenBank/DDBJ whole genome shotgun (WGS) entry which is preliminary data.</text>
</comment>
<dbReference type="Pfam" id="PF14559">
    <property type="entry name" value="TPR_19"/>
    <property type="match status" value="2"/>
</dbReference>
<dbReference type="Pfam" id="PF07721">
    <property type="entry name" value="TPR_4"/>
    <property type="match status" value="2"/>
</dbReference>
<reference evidence="4" key="1">
    <citation type="submission" date="2021-01" db="EMBL/GenBank/DDBJ databases">
        <title>Genome sequence of strain Noviherbaspirillum sp. DKR-6.</title>
        <authorList>
            <person name="Chaudhary D.K."/>
        </authorList>
    </citation>
    <scope>NUCLEOTIDE SEQUENCE</scope>
    <source>
        <strain evidence="4">DKR-6</strain>
    </source>
</reference>
<feature type="signal peptide" evidence="3">
    <location>
        <begin position="1"/>
        <end position="25"/>
    </location>
</feature>
<dbReference type="PROSITE" id="PS50005">
    <property type="entry name" value="TPR"/>
    <property type="match status" value="1"/>
</dbReference>
<feature type="region of interest" description="Disordered" evidence="2">
    <location>
        <begin position="29"/>
        <end position="49"/>
    </location>
</feature>